<keyword evidence="2" id="KW-1185">Reference proteome</keyword>
<proteinExistence type="predicted"/>
<name>A0ABY2DYA7_9FLAO</name>
<dbReference type="Proteomes" id="UP000294685">
    <property type="component" value="Unassembled WGS sequence"/>
</dbReference>
<organism evidence="1 2">
    <name type="scientific">Flavobacterium ranwuense</name>
    <dbReference type="NCBI Taxonomy" id="2541725"/>
    <lineage>
        <taxon>Bacteria</taxon>
        <taxon>Pseudomonadati</taxon>
        <taxon>Bacteroidota</taxon>
        <taxon>Flavobacteriia</taxon>
        <taxon>Flavobacteriales</taxon>
        <taxon>Flavobacteriaceae</taxon>
        <taxon>Flavobacterium</taxon>
    </lineage>
</organism>
<comment type="caution">
    <text evidence="1">The sequence shown here is derived from an EMBL/GenBank/DDBJ whole genome shotgun (WGS) entry which is preliminary data.</text>
</comment>
<reference evidence="1 2" key="1">
    <citation type="submission" date="2019-03" db="EMBL/GenBank/DDBJ databases">
        <title>Novel species of Flavobacterium.</title>
        <authorList>
            <person name="Liu Q."/>
            <person name="Xin Y.-H."/>
        </authorList>
    </citation>
    <scope>NUCLEOTIDE SEQUENCE [LARGE SCALE GENOMIC DNA]</scope>
    <source>
        <strain evidence="1 2">LB2P22</strain>
    </source>
</reference>
<dbReference type="EMBL" id="SMLH01000001">
    <property type="protein sequence ID" value="TDE31576.1"/>
    <property type="molecule type" value="Genomic_DNA"/>
</dbReference>
<protein>
    <submittedName>
        <fullName evidence="1">Uncharacterized protein</fullName>
    </submittedName>
</protein>
<evidence type="ECO:0000313" key="2">
    <source>
        <dbReference type="Proteomes" id="UP000294685"/>
    </source>
</evidence>
<gene>
    <name evidence="1" type="ORF">E0I61_02430</name>
</gene>
<dbReference type="RefSeq" id="WP_132069165.1">
    <property type="nucleotide sequence ID" value="NZ_SMLH01000001.1"/>
</dbReference>
<sequence>MQLDKLIDDLKEFKKPDYLVKEFYEEYCNLNNRECDGGFEKLVDFSFTTALKTSSDTITHTETITFNGFKLQKFKSKTKLVINEFEKLTELERNNICQHFILRLKEVLKDFFKDPEFKQYIVELNTAIEKLNDDYLNFKNKNTKNNSFKYKDGTKYNRIRTVFNVLKKEKLIDEQTELLDFEYVFQNKPIEKLIQWIGTTSELKYFIQIINTSEFEFEDNGDQKWRIAVKCFLKIKERSIEKINSKDLRTYKVTEATKVKMNSLIVNKYFTKHLQTEKSRQ</sequence>
<evidence type="ECO:0000313" key="1">
    <source>
        <dbReference type="EMBL" id="TDE31576.1"/>
    </source>
</evidence>
<accession>A0ABY2DYA7</accession>